<keyword evidence="6" id="KW-1185">Reference proteome</keyword>
<dbReference type="Pfam" id="PF20431">
    <property type="entry name" value="E_motif"/>
    <property type="match status" value="1"/>
</dbReference>
<dbReference type="NCBIfam" id="TIGR00756">
    <property type="entry name" value="PPR"/>
    <property type="match status" value="2"/>
</dbReference>
<dbReference type="PANTHER" id="PTHR47926:SF381">
    <property type="entry name" value="DYW DOMAIN-CONTAINING PROTEIN"/>
    <property type="match status" value="1"/>
</dbReference>
<evidence type="ECO:0000259" key="4">
    <source>
        <dbReference type="Pfam" id="PF14432"/>
    </source>
</evidence>
<dbReference type="Pfam" id="PF20430">
    <property type="entry name" value="Eplus_motif"/>
    <property type="match status" value="1"/>
</dbReference>
<evidence type="ECO:0000313" key="5">
    <source>
        <dbReference type="EMBL" id="KAJ9554878.1"/>
    </source>
</evidence>
<dbReference type="FunFam" id="1.25.40.10:FF:000776">
    <property type="entry name" value="Pentatricopeptide repeat-containing protein At3g13880"/>
    <property type="match status" value="1"/>
</dbReference>
<name>A0AA38T5S0_9ASTR</name>
<dbReference type="AlphaFoldDB" id="A0AA38T5S0"/>
<dbReference type="GO" id="GO:0009451">
    <property type="term" value="P:RNA modification"/>
    <property type="evidence" value="ECO:0007669"/>
    <property type="project" value="InterPro"/>
</dbReference>
<keyword evidence="2" id="KW-0677">Repeat</keyword>
<dbReference type="InterPro" id="IPR032867">
    <property type="entry name" value="DYW_dom"/>
</dbReference>
<comment type="similarity">
    <text evidence="1">Belongs to the PPR family. PCMP-H subfamily.</text>
</comment>
<gene>
    <name evidence="5" type="ORF">OSB04_009492</name>
</gene>
<dbReference type="InterPro" id="IPR046960">
    <property type="entry name" value="PPR_At4g14850-like_plant"/>
</dbReference>
<feature type="repeat" description="PPR" evidence="3">
    <location>
        <begin position="1"/>
        <end position="28"/>
    </location>
</feature>
<dbReference type="PANTHER" id="PTHR47926">
    <property type="entry name" value="PENTATRICOPEPTIDE REPEAT-CONTAINING PROTEIN"/>
    <property type="match status" value="1"/>
</dbReference>
<dbReference type="InterPro" id="IPR046848">
    <property type="entry name" value="E_motif"/>
</dbReference>
<protein>
    <recommendedName>
        <fullName evidence="4">DYW domain-containing protein</fullName>
    </recommendedName>
</protein>
<accession>A0AA38T5S0</accession>
<comment type="caution">
    <text evidence="5">The sequence shown here is derived from an EMBL/GenBank/DDBJ whole genome shotgun (WGS) entry which is preliminary data.</text>
</comment>
<dbReference type="Gene3D" id="1.25.40.10">
    <property type="entry name" value="Tetratricopeptide repeat domain"/>
    <property type="match status" value="1"/>
</dbReference>
<dbReference type="GO" id="GO:0003723">
    <property type="term" value="F:RNA binding"/>
    <property type="evidence" value="ECO:0007669"/>
    <property type="project" value="InterPro"/>
</dbReference>
<dbReference type="InterPro" id="IPR002885">
    <property type="entry name" value="PPR_rpt"/>
</dbReference>
<dbReference type="GO" id="GO:0008270">
    <property type="term" value="F:zinc ion binding"/>
    <property type="evidence" value="ECO:0007669"/>
    <property type="project" value="InterPro"/>
</dbReference>
<evidence type="ECO:0000256" key="1">
    <source>
        <dbReference type="ARBA" id="ARBA00006643"/>
    </source>
</evidence>
<evidence type="ECO:0000256" key="3">
    <source>
        <dbReference type="PROSITE-ProRule" id="PRU00708"/>
    </source>
</evidence>
<dbReference type="Pfam" id="PF14432">
    <property type="entry name" value="DYW_deaminase"/>
    <property type="match status" value="1"/>
</dbReference>
<organism evidence="5 6">
    <name type="scientific">Centaurea solstitialis</name>
    <name type="common">yellow star-thistle</name>
    <dbReference type="NCBI Taxonomy" id="347529"/>
    <lineage>
        <taxon>Eukaryota</taxon>
        <taxon>Viridiplantae</taxon>
        <taxon>Streptophyta</taxon>
        <taxon>Embryophyta</taxon>
        <taxon>Tracheophyta</taxon>
        <taxon>Spermatophyta</taxon>
        <taxon>Magnoliopsida</taxon>
        <taxon>eudicotyledons</taxon>
        <taxon>Gunneridae</taxon>
        <taxon>Pentapetalae</taxon>
        <taxon>asterids</taxon>
        <taxon>campanulids</taxon>
        <taxon>Asterales</taxon>
        <taxon>Asteraceae</taxon>
        <taxon>Carduoideae</taxon>
        <taxon>Cardueae</taxon>
        <taxon>Centaureinae</taxon>
        <taxon>Centaurea</taxon>
    </lineage>
</organism>
<dbReference type="InterPro" id="IPR046849">
    <property type="entry name" value="E2_motif"/>
</dbReference>
<evidence type="ECO:0000313" key="6">
    <source>
        <dbReference type="Proteomes" id="UP001172457"/>
    </source>
</evidence>
<feature type="domain" description="DYW" evidence="4">
    <location>
        <begin position="211"/>
        <end position="290"/>
    </location>
</feature>
<evidence type="ECO:0000256" key="2">
    <source>
        <dbReference type="ARBA" id="ARBA00022737"/>
    </source>
</evidence>
<dbReference type="PROSITE" id="PS51375">
    <property type="entry name" value="PPR"/>
    <property type="match status" value="1"/>
</dbReference>
<dbReference type="InterPro" id="IPR011990">
    <property type="entry name" value="TPR-like_helical_dom_sf"/>
</dbReference>
<proteinExistence type="inferred from homology"/>
<dbReference type="Proteomes" id="UP001172457">
    <property type="component" value="Chromosome 3"/>
</dbReference>
<dbReference type="EMBL" id="JARYMX010000003">
    <property type="protein sequence ID" value="KAJ9554878.1"/>
    <property type="molecule type" value="Genomic_DNA"/>
</dbReference>
<dbReference type="Pfam" id="PF01535">
    <property type="entry name" value="PPR"/>
    <property type="match status" value="2"/>
</dbReference>
<reference evidence="5" key="1">
    <citation type="submission" date="2023-03" db="EMBL/GenBank/DDBJ databases">
        <title>Chromosome-scale reference genome and RAD-based genetic map of yellow starthistle (Centaurea solstitialis) reveal putative structural variation and QTLs associated with invader traits.</title>
        <authorList>
            <person name="Reatini B."/>
            <person name="Cang F.A."/>
            <person name="Jiang Q."/>
            <person name="Mckibben M.T.W."/>
            <person name="Barker M.S."/>
            <person name="Rieseberg L.H."/>
            <person name="Dlugosch K.M."/>
        </authorList>
    </citation>
    <scope>NUCLEOTIDE SEQUENCE</scope>
    <source>
        <strain evidence="5">CAN-66</strain>
        <tissue evidence="5">Leaf</tissue>
    </source>
</reference>
<sequence>MICSTAHHGCAEEALSLFEAMVGSGIAPNDVAFLGVLTACSHGGLVEEGLRYFESMKQDHGIQPTEKHCACIADLYGRAGRLSDAEAFITSSGFGHAPVMWRTLLSSCRIHKNEEIGKRVAERLIELEPQASSSYVLLYNIYNDARMEAAAMEIRELMSNRRIKKEPGLSWIEVGNRVNSFLVGDRCHPQSERIYTKLDELLREIKKIGYVDEREGDEVNHHSEKLAVSFGLIGLARSAPVRVMKNLRVCGDCHTVMKLISKVEKREIVLRDPIRFHRFRDGSCSCRDYW</sequence>